<accession>A0AAX4JF34</accession>
<dbReference type="EMBL" id="CP142734">
    <property type="protein sequence ID" value="WUR04457.1"/>
    <property type="molecule type" value="Genomic_DNA"/>
</dbReference>
<keyword evidence="2" id="KW-1185">Reference proteome</keyword>
<dbReference type="AlphaFoldDB" id="A0AAX4JF34"/>
<evidence type="ECO:0000313" key="1">
    <source>
        <dbReference type="EMBL" id="WUR04457.1"/>
    </source>
</evidence>
<organism evidence="1 2">
    <name type="scientific">Vairimorpha necatrix</name>
    <dbReference type="NCBI Taxonomy" id="6039"/>
    <lineage>
        <taxon>Eukaryota</taxon>
        <taxon>Fungi</taxon>
        <taxon>Fungi incertae sedis</taxon>
        <taxon>Microsporidia</taxon>
        <taxon>Nosematidae</taxon>
        <taxon>Vairimorpha</taxon>
    </lineage>
</organism>
<dbReference type="KEGG" id="vnx:VNE69_09012"/>
<name>A0AAX4JF34_9MICR</name>
<dbReference type="RefSeq" id="XP_065330602.1">
    <property type="nucleotide sequence ID" value="XM_065474530.1"/>
</dbReference>
<protein>
    <submittedName>
        <fullName evidence="1">Polar tube protein 5 (PTP5)</fullName>
    </submittedName>
</protein>
<gene>
    <name evidence="1" type="ORF">VNE69_09012</name>
</gene>
<proteinExistence type="predicted"/>
<dbReference type="Proteomes" id="UP001334084">
    <property type="component" value="Chromosome 9"/>
</dbReference>
<dbReference type="GeneID" id="90542291"/>
<evidence type="ECO:0000313" key="2">
    <source>
        <dbReference type="Proteomes" id="UP001334084"/>
    </source>
</evidence>
<dbReference type="CDD" id="cd00161">
    <property type="entry name" value="beta-trefoil_Ricin-like"/>
    <property type="match status" value="1"/>
</dbReference>
<sequence>MFLFLYYIFGYNINKIVNKKILIRSIPYDNYIIAEDISDFSPNVFHTKNILHDLQGFNKISMLEQQDNKYKIKIGNYYLCHDPTVVCNFTDGKCTDNEYKQIDCDVCRNKFIKVCNNDPELWEIERTFFGFNIRQKNKCLTLGYKLLLSECNGHKNQIFGFEDYELMSCFENFNFDKKPTTRKEEIKLAKMKKLLKQVEKKNPEKVKKILNDKKTEDEVLEKLVPGIKDKPKMKKMWGSLWNYSFKGISLPNGYKFKMFCTKWW</sequence>
<reference evidence="1" key="1">
    <citation type="journal article" date="2024" name="BMC Genomics">
        <title>Functional annotation of a divergent genome using sequence and structure-based similarity.</title>
        <authorList>
            <person name="Svedberg D."/>
            <person name="Winiger R.R."/>
            <person name="Berg A."/>
            <person name="Sharma H."/>
            <person name="Tellgren-Roth C."/>
            <person name="Debrunner-Vossbrinck B.A."/>
            <person name="Vossbrinck C.R."/>
            <person name="Barandun J."/>
        </authorList>
    </citation>
    <scope>NUCLEOTIDE SEQUENCE</scope>
    <source>
        <strain evidence="1">Illinois isolate</strain>
    </source>
</reference>